<reference evidence="1 2" key="1">
    <citation type="journal article" date="2019" name="Int. J. Syst. Evol. Microbiol.">
        <title>The Global Catalogue of Microorganisms (GCM) 10K type strain sequencing project: providing services to taxonomists for standard genome sequencing and annotation.</title>
        <authorList>
            <consortium name="The Broad Institute Genomics Platform"/>
            <consortium name="The Broad Institute Genome Sequencing Center for Infectious Disease"/>
            <person name="Wu L."/>
            <person name="Ma J."/>
        </authorList>
    </citation>
    <scope>NUCLEOTIDE SEQUENCE [LARGE SCALE GENOMIC DNA]</scope>
    <source>
        <strain evidence="1 2">JCM 11117</strain>
    </source>
</reference>
<sequence length="255" mass="27961">MTTPAGCSAWADVDDIPTSAVGMHSPPEWCTYLELATDVLWALTGRRWRGQSLAAEVLLRPEPPRAGEAGGWPWHRSWGTCRCYGGPGLAGLLWRDPIGGHVEPTGIRLPHPDVTEVVAVTVDDVAFHAWRLDGSWLTRTDGCGWPTCRDRTLVTYLYGRTPPSAGRLACVELAVEFGRASASNPDRPCRLPQRVQSVTRQGLTFAALDDMEFLSEGLTGLYTVDLWIRSVNPYARPAAGSVWSPDLPRARRTTP</sequence>
<protein>
    <submittedName>
        <fullName evidence="1">Uncharacterized protein</fullName>
    </submittedName>
</protein>
<name>A0ABN1N8V6_9PSEU</name>
<dbReference type="RefSeq" id="WP_343944912.1">
    <property type="nucleotide sequence ID" value="NZ_BAAAHP010000187.1"/>
</dbReference>
<gene>
    <name evidence="1" type="ORF">GCM10009559_58810</name>
</gene>
<evidence type="ECO:0000313" key="2">
    <source>
        <dbReference type="Proteomes" id="UP001499967"/>
    </source>
</evidence>
<organism evidence="1 2">
    <name type="scientific">Pseudonocardia zijingensis</name>
    <dbReference type="NCBI Taxonomy" id="153376"/>
    <lineage>
        <taxon>Bacteria</taxon>
        <taxon>Bacillati</taxon>
        <taxon>Actinomycetota</taxon>
        <taxon>Actinomycetes</taxon>
        <taxon>Pseudonocardiales</taxon>
        <taxon>Pseudonocardiaceae</taxon>
        <taxon>Pseudonocardia</taxon>
    </lineage>
</organism>
<evidence type="ECO:0000313" key="1">
    <source>
        <dbReference type="EMBL" id="GAA0897720.1"/>
    </source>
</evidence>
<keyword evidence="2" id="KW-1185">Reference proteome</keyword>
<accession>A0ABN1N8V6</accession>
<dbReference type="Proteomes" id="UP001499967">
    <property type="component" value="Unassembled WGS sequence"/>
</dbReference>
<dbReference type="EMBL" id="BAAAHP010000187">
    <property type="protein sequence ID" value="GAA0897720.1"/>
    <property type="molecule type" value="Genomic_DNA"/>
</dbReference>
<comment type="caution">
    <text evidence="1">The sequence shown here is derived from an EMBL/GenBank/DDBJ whole genome shotgun (WGS) entry which is preliminary data.</text>
</comment>
<proteinExistence type="predicted"/>